<comment type="similarity">
    <text evidence="2">Belongs to the peptidase M13 family.</text>
</comment>
<evidence type="ECO:0000256" key="4">
    <source>
        <dbReference type="ARBA" id="ARBA00022723"/>
    </source>
</evidence>
<evidence type="ECO:0000256" key="7">
    <source>
        <dbReference type="ARBA" id="ARBA00023049"/>
    </source>
</evidence>
<evidence type="ECO:0000259" key="9">
    <source>
        <dbReference type="Pfam" id="PF01431"/>
    </source>
</evidence>
<dbReference type="RefSeq" id="WP_179420468.1">
    <property type="nucleotide sequence ID" value="NZ_JACCAB010000001.1"/>
</dbReference>
<gene>
    <name evidence="11" type="ORF">BJ986_000392</name>
</gene>
<dbReference type="PANTHER" id="PTHR11733">
    <property type="entry name" value="ZINC METALLOPROTEASE FAMILY M13 NEPRILYSIN-RELATED"/>
    <property type="match status" value="1"/>
</dbReference>
<dbReference type="PANTHER" id="PTHR11733:SF167">
    <property type="entry name" value="FI17812P1-RELATED"/>
    <property type="match status" value="1"/>
</dbReference>
<reference evidence="11 12" key="1">
    <citation type="submission" date="2020-07" db="EMBL/GenBank/DDBJ databases">
        <title>Sequencing the genomes of 1000 actinobacteria strains.</title>
        <authorList>
            <person name="Klenk H.-P."/>
        </authorList>
    </citation>
    <scope>NUCLEOTIDE SEQUENCE [LARGE SCALE GENOMIC DNA]</scope>
    <source>
        <strain evidence="11 12">DSM 23987</strain>
    </source>
</reference>
<dbReference type="GO" id="GO:0005886">
    <property type="term" value="C:plasma membrane"/>
    <property type="evidence" value="ECO:0007669"/>
    <property type="project" value="TreeGrafter"/>
</dbReference>
<dbReference type="CDD" id="cd08662">
    <property type="entry name" value="M13"/>
    <property type="match status" value="1"/>
</dbReference>
<dbReference type="EC" id="3.4.24.-" evidence="11"/>
<dbReference type="GO" id="GO:0016485">
    <property type="term" value="P:protein processing"/>
    <property type="evidence" value="ECO:0007669"/>
    <property type="project" value="TreeGrafter"/>
</dbReference>
<keyword evidence="4" id="KW-0479">Metal-binding</keyword>
<accession>A0A852WI12</accession>
<dbReference type="Gene3D" id="1.10.1380.10">
    <property type="entry name" value="Neutral endopeptidase , domain2"/>
    <property type="match status" value="1"/>
</dbReference>
<keyword evidence="3" id="KW-0645">Protease</keyword>
<evidence type="ECO:0000313" key="12">
    <source>
        <dbReference type="Proteomes" id="UP000573599"/>
    </source>
</evidence>
<comment type="cofactor">
    <cofactor evidence="1">
        <name>Zn(2+)</name>
        <dbReference type="ChEBI" id="CHEBI:29105"/>
    </cofactor>
</comment>
<keyword evidence="12" id="KW-1185">Reference proteome</keyword>
<dbReference type="InterPro" id="IPR008753">
    <property type="entry name" value="Peptidase_M13_N"/>
</dbReference>
<evidence type="ECO:0000256" key="8">
    <source>
        <dbReference type="SAM" id="MobiDB-lite"/>
    </source>
</evidence>
<keyword evidence="7" id="KW-0482">Metalloprotease</keyword>
<dbReference type="Gene3D" id="3.40.390.10">
    <property type="entry name" value="Collagenase (Catalytic Domain)"/>
    <property type="match status" value="1"/>
</dbReference>
<keyword evidence="5 11" id="KW-0378">Hydrolase</keyword>
<keyword evidence="6" id="KW-0862">Zinc</keyword>
<dbReference type="GO" id="GO:0046872">
    <property type="term" value="F:metal ion binding"/>
    <property type="evidence" value="ECO:0007669"/>
    <property type="project" value="UniProtKB-KW"/>
</dbReference>
<comment type="caution">
    <text evidence="11">The sequence shown here is derived from an EMBL/GenBank/DDBJ whole genome shotgun (WGS) entry which is preliminary data.</text>
</comment>
<protein>
    <submittedName>
        <fullName evidence="11">Putative endopeptidase</fullName>
        <ecNumber evidence="11">3.4.24.-</ecNumber>
    </submittedName>
</protein>
<feature type="region of interest" description="Disordered" evidence="8">
    <location>
        <begin position="1"/>
        <end position="22"/>
    </location>
</feature>
<dbReference type="InterPro" id="IPR018497">
    <property type="entry name" value="Peptidase_M13_C"/>
</dbReference>
<feature type="domain" description="Peptidase M13 N-terminal" evidence="10">
    <location>
        <begin position="16"/>
        <end position="397"/>
    </location>
</feature>
<proteinExistence type="inferred from homology"/>
<evidence type="ECO:0000256" key="6">
    <source>
        <dbReference type="ARBA" id="ARBA00022833"/>
    </source>
</evidence>
<feature type="compositionally biased region" description="Basic and acidic residues" evidence="8">
    <location>
        <begin position="8"/>
        <end position="21"/>
    </location>
</feature>
<dbReference type="Proteomes" id="UP000573599">
    <property type="component" value="Unassembled WGS sequence"/>
</dbReference>
<evidence type="ECO:0000256" key="3">
    <source>
        <dbReference type="ARBA" id="ARBA00022670"/>
    </source>
</evidence>
<name>A0A852WI12_9MICO</name>
<dbReference type="InterPro" id="IPR000718">
    <property type="entry name" value="Peptidase_M13"/>
</dbReference>
<dbReference type="GO" id="GO:0004222">
    <property type="term" value="F:metalloendopeptidase activity"/>
    <property type="evidence" value="ECO:0007669"/>
    <property type="project" value="InterPro"/>
</dbReference>
<dbReference type="SUPFAM" id="SSF55486">
    <property type="entry name" value="Metalloproteases ('zincins'), catalytic domain"/>
    <property type="match status" value="1"/>
</dbReference>
<evidence type="ECO:0000259" key="10">
    <source>
        <dbReference type="Pfam" id="PF05649"/>
    </source>
</evidence>
<dbReference type="PRINTS" id="PR00786">
    <property type="entry name" value="NEPRILYSIN"/>
</dbReference>
<dbReference type="PROSITE" id="PS51885">
    <property type="entry name" value="NEPRILYSIN"/>
    <property type="match status" value="1"/>
</dbReference>
<dbReference type="Pfam" id="PF01431">
    <property type="entry name" value="Peptidase_M13"/>
    <property type="match status" value="1"/>
</dbReference>
<organism evidence="11 12">
    <name type="scientific">Pedococcus badiiscoriae</name>
    <dbReference type="NCBI Taxonomy" id="642776"/>
    <lineage>
        <taxon>Bacteria</taxon>
        <taxon>Bacillati</taxon>
        <taxon>Actinomycetota</taxon>
        <taxon>Actinomycetes</taxon>
        <taxon>Micrococcales</taxon>
        <taxon>Intrasporangiaceae</taxon>
        <taxon>Pedococcus</taxon>
    </lineage>
</organism>
<dbReference type="InterPro" id="IPR024079">
    <property type="entry name" value="MetalloPept_cat_dom_sf"/>
</dbReference>
<dbReference type="EMBL" id="JACCAB010000001">
    <property type="protein sequence ID" value="NYG05905.1"/>
    <property type="molecule type" value="Genomic_DNA"/>
</dbReference>
<evidence type="ECO:0000256" key="2">
    <source>
        <dbReference type="ARBA" id="ARBA00007357"/>
    </source>
</evidence>
<sequence>MKSGILPGHRDESVRPQDDLFGHANGSWVRTTEIPGDRGRYGTFDILREQSDERVRTIIERAAADDSAAPGSPTRKVGDLYRSFMDEARIEALGLTPIEQDLADVAAIGGVDDLFVTLGRLQRQGGPGLFDFGVAPDAKNPEEYVLYLGQGGLGLPDESYYREERHAAILAAYLPHVARMLGFAGVGDGATDEDSPAARVVALETRLAAHHWDNVATRDAVKSYNPLRYAALVDLSPAVAWDAFVDSLDARDAFAQVVVGQPSYLEGLSALLADTPLEDLKHWLTFHVVASAAPLLTAELVEAEFDFTGRVISGLPENRERWKRGVSLVEGSIGEAVGQLYAAEFFPPEAKKRMLELVGNLVEAFRQSFEGLDWMGPQTREQALAKLASFTPKVGYPDRWRDYSALTIDDDLVGNVRRANEFELRRQLAKLGGPIDRDEWLMLPQTVNAYYHPLMNEIVFPAGILQPPFFDLDADDAVNYGGIGAVIGHEIGHGFDDQGSRYDATGALRDWWTEEDRARFDERTQALIAQFSTLSPLAAPEEHVNGALTVGENIGDLGGLAIGYSAYRIATQGQDVPELDGYTGPQRFFLGWAQVWSGKARTEEAKRLLAIDPHSPTEVRANAARNCDEFHEAFGVSEGDGMWLAPDERVHIF</sequence>
<evidence type="ECO:0000256" key="5">
    <source>
        <dbReference type="ARBA" id="ARBA00022801"/>
    </source>
</evidence>
<feature type="domain" description="Peptidase M13 C-terminal" evidence="9">
    <location>
        <begin position="448"/>
        <end position="650"/>
    </location>
</feature>
<dbReference type="InterPro" id="IPR042089">
    <property type="entry name" value="Peptidase_M13_dom_2"/>
</dbReference>
<dbReference type="Pfam" id="PF05649">
    <property type="entry name" value="Peptidase_M13_N"/>
    <property type="match status" value="1"/>
</dbReference>
<dbReference type="AlphaFoldDB" id="A0A852WI12"/>
<evidence type="ECO:0000313" key="11">
    <source>
        <dbReference type="EMBL" id="NYG05905.1"/>
    </source>
</evidence>
<evidence type="ECO:0000256" key="1">
    <source>
        <dbReference type="ARBA" id="ARBA00001947"/>
    </source>
</evidence>